<evidence type="ECO:0000313" key="5">
    <source>
        <dbReference type="EMBL" id="MDV6265187.1"/>
    </source>
</evidence>
<keyword evidence="6" id="KW-1185">Reference proteome</keyword>
<dbReference type="Proteomes" id="UP001185927">
    <property type="component" value="Unassembled WGS sequence"/>
</dbReference>
<feature type="domain" description="2,4-diaminopentanoate dehydrogenase C-terminal" evidence="4">
    <location>
        <begin position="146"/>
        <end position="347"/>
    </location>
</feature>
<evidence type="ECO:0008006" key="7">
    <source>
        <dbReference type="Google" id="ProtNLM"/>
    </source>
</evidence>
<evidence type="ECO:0000259" key="4">
    <source>
        <dbReference type="Pfam" id="PF19328"/>
    </source>
</evidence>
<keyword evidence="1" id="KW-0521">NADP</keyword>
<protein>
    <recommendedName>
        <fullName evidence="7">Dihydrodipicolinate reductase</fullName>
    </recommendedName>
</protein>
<proteinExistence type="predicted"/>
<organism evidence="5 6">
    <name type="scientific">Rhodococcus globerulus</name>
    <dbReference type="NCBI Taxonomy" id="33008"/>
    <lineage>
        <taxon>Bacteria</taxon>
        <taxon>Bacillati</taxon>
        <taxon>Actinomycetota</taxon>
        <taxon>Actinomycetes</taxon>
        <taxon>Mycobacteriales</taxon>
        <taxon>Nocardiaceae</taxon>
        <taxon>Rhodococcus</taxon>
    </lineage>
</organism>
<feature type="domain" description="Dihydrodipicolinate reductase N-terminal" evidence="3">
    <location>
        <begin position="16"/>
        <end position="91"/>
    </location>
</feature>
<gene>
    <name evidence="5" type="ORF">R3Q16_01115</name>
</gene>
<reference evidence="5 6" key="1">
    <citation type="submission" date="2023-10" db="EMBL/GenBank/DDBJ databases">
        <title>Development of a sustainable strategy for remediation of hydrocarbon-contaminated territories based on the waste exchange concept.</title>
        <authorList>
            <person name="Krivoruchko A."/>
        </authorList>
    </citation>
    <scope>NUCLEOTIDE SEQUENCE [LARGE SCALE GENOMIC DNA]</scope>
    <source>
        <strain evidence="5 6">IEGM 1203</strain>
    </source>
</reference>
<accession>A0ABU4BLU2</accession>
<dbReference type="InterPro" id="IPR000846">
    <property type="entry name" value="DapB_N"/>
</dbReference>
<sequence length="360" mass="38721">MTTSQAAPTYRVIQWATGKVGRQSIRHFVENSAFELVGVLVTNPNKVGKDAGELAGLPDTGVIATDDVNAIVALDADCVHFSPQGTLPDLEMVCRLLRSGKNVVTPLGPFFRTERTREYLDTIEAAGQEGGTSFHGSGLHPGYMSDLLPLTLIRLMSRIDRIHVYETVNFLAYPSNYIPAMGFGRAPDDVLANPSRSADTHHIYAQSMEMIAHTLGATITDITTTLELATATADIAYPGGLVEAGTVAGQHYEWTAWADGAPLITFHGFWIMGDAIEPRWDCGDDTGYRVVIEGDPGLELNISRGGINNDQDDNGALPWTGYIGANAIPDVCDAPPGVITHLELGVVRPRGLVRPGSLLR</sequence>
<dbReference type="RefSeq" id="WP_219111730.1">
    <property type="nucleotide sequence ID" value="NZ_CP079698.1"/>
</dbReference>
<comment type="caution">
    <text evidence="5">The sequence shown here is derived from an EMBL/GenBank/DDBJ whole genome shotgun (WGS) entry which is preliminary data.</text>
</comment>
<evidence type="ECO:0000313" key="6">
    <source>
        <dbReference type="Proteomes" id="UP001185927"/>
    </source>
</evidence>
<dbReference type="CDD" id="cd24146">
    <property type="entry name" value="nat-AmDH_N_like"/>
    <property type="match status" value="1"/>
</dbReference>
<dbReference type="EMBL" id="JAWLKB010000001">
    <property type="protein sequence ID" value="MDV6265187.1"/>
    <property type="molecule type" value="Genomic_DNA"/>
</dbReference>
<dbReference type="InterPro" id="IPR045760">
    <property type="entry name" value="DAP_DH_C"/>
</dbReference>
<dbReference type="Pfam" id="PF01113">
    <property type="entry name" value="DapB_N"/>
    <property type="match status" value="1"/>
</dbReference>
<keyword evidence="2" id="KW-0560">Oxidoreductase</keyword>
<name>A0ABU4BLU2_RHOGO</name>
<evidence type="ECO:0000256" key="1">
    <source>
        <dbReference type="ARBA" id="ARBA00022857"/>
    </source>
</evidence>
<evidence type="ECO:0000259" key="3">
    <source>
        <dbReference type="Pfam" id="PF01113"/>
    </source>
</evidence>
<evidence type="ECO:0000256" key="2">
    <source>
        <dbReference type="ARBA" id="ARBA00023002"/>
    </source>
</evidence>
<dbReference type="Pfam" id="PF19328">
    <property type="entry name" value="DAP_DH_C"/>
    <property type="match status" value="1"/>
</dbReference>